<dbReference type="EMBL" id="MCGQ01000064">
    <property type="protein sequence ID" value="OXY87751.1"/>
    <property type="molecule type" value="Genomic_DNA"/>
</dbReference>
<dbReference type="GO" id="GO:0016705">
    <property type="term" value="F:oxidoreductase activity, acting on paired donors, with incorporation or reduction of molecular oxygen"/>
    <property type="evidence" value="ECO:0007669"/>
    <property type="project" value="InterPro"/>
</dbReference>
<keyword evidence="4 8" id="KW-0560">Oxidoreductase</keyword>
<keyword evidence="6 8" id="KW-0503">Monooxygenase</keyword>
<dbReference type="Proteomes" id="UP000215483">
    <property type="component" value="Unassembled WGS sequence"/>
</dbReference>
<keyword evidence="2 7" id="KW-0349">Heme</keyword>
<evidence type="ECO:0000256" key="6">
    <source>
        <dbReference type="ARBA" id="ARBA00023033"/>
    </source>
</evidence>
<dbReference type="InterPro" id="IPR001128">
    <property type="entry name" value="Cyt_P450"/>
</dbReference>
<dbReference type="PROSITE" id="PS00086">
    <property type="entry name" value="CYTOCHROME_P450"/>
    <property type="match status" value="1"/>
</dbReference>
<keyword evidence="3 7" id="KW-0479">Metal-binding</keyword>
<evidence type="ECO:0008006" key="11">
    <source>
        <dbReference type="Google" id="ProtNLM"/>
    </source>
</evidence>
<dbReference type="PANTHER" id="PTHR24291:SF50">
    <property type="entry name" value="BIFUNCTIONAL ALBAFLAVENONE MONOOXYGENASE_TERPENE SYNTHASE"/>
    <property type="match status" value="1"/>
</dbReference>
<dbReference type="InterPro" id="IPR017972">
    <property type="entry name" value="Cyt_P450_CS"/>
</dbReference>
<comment type="similarity">
    <text evidence="1 8">Belongs to the cytochrome P450 family.</text>
</comment>
<dbReference type="PRINTS" id="PR00385">
    <property type="entry name" value="P450"/>
</dbReference>
<evidence type="ECO:0000256" key="2">
    <source>
        <dbReference type="ARBA" id="ARBA00022617"/>
    </source>
</evidence>
<protein>
    <recommendedName>
        <fullName evidence="11">Cytochrome P450</fullName>
    </recommendedName>
</protein>
<dbReference type="RefSeq" id="WP_094222520.1">
    <property type="nucleotide sequence ID" value="NZ_MCGQ01000064.1"/>
</dbReference>
<name>A0A233RWH5_STRDA</name>
<dbReference type="InterPro" id="IPR036396">
    <property type="entry name" value="Cyt_P450_sf"/>
</dbReference>
<accession>A0A233RWH5</accession>
<reference evidence="9 10" key="1">
    <citation type="submission" date="2016-07" db="EMBL/GenBank/DDBJ databases">
        <title>Draft genome of Streptomyces diastatochromogenes.</title>
        <authorList>
            <person name="Podduturi R."/>
            <person name="Lukassen M.B."/>
            <person name="Clausen N."/>
            <person name="Nielsen J.L."/>
            <person name="Jorgensen N.O."/>
        </authorList>
    </citation>
    <scope>NUCLEOTIDE SEQUENCE [LARGE SCALE GENOMIC DNA]</scope>
    <source>
        <strain evidence="9 10">DSM 40608</strain>
    </source>
</reference>
<evidence type="ECO:0000256" key="5">
    <source>
        <dbReference type="ARBA" id="ARBA00023004"/>
    </source>
</evidence>
<proteinExistence type="inferred from homology"/>
<comment type="cofactor">
    <cofactor evidence="7">
        <name>heme</name>
        <dbReference type="ChEBI" id="CHEBI:30413"/>
    </cofactor>
</comment>
<sequence length="337" mass="37444">MVETADAVTGAWRSGVPFDVMREMTAVAATIGVRTMFAAEITEHYRDEAHACIEEIIGGIHREVLTSALGVRWLFPHRARRFRRVLSRYEQVIDEVILAYRRSGAEHADILSMLLAARDDAGEPMSDGEVRDNVINMFTAATAAGRASTMVWALHLLDRHPDIARRVQHEIDSVLGGDPPDDPSLRRLELTRHVVLETLRLYPHGWLILRRVAAPVELAGQILPSGAGLVVSPYQLHRRPSLFPDPERFDPDRWAAETPGLREAYIPFGNGSRKCLGEAFALTEIVVVLARVLQNWTLRGQTVSSGPVVPRVNALLEAPPLVMTPRPRTSRVTAECV</sequence>
<dbReference type="GO" id="GO:0005506">
    <property type="term" value="F:iron ion binding"/>
    <property type="evidence" value="ECO:0007669"/>
    <property type="project" value="InterPro"/>
</dbReference>
<dbReference type="GO" id="GO:0004497">
    <property type="term" value="F:monooxygenase activity"/>
    <property type="evidence" value="ECO:0007669"/>
    <property type="project" value="UniProtKB-KW"/>
</dbReference>
<dbReference type="InterPro" id="IPR002401">
    <property type="entry name" value="Cyt_P450_E_grp-I"/>
</dbReference>
<evidence type="ECO:0000256" key="7">
    <source>
        <dbReference type="PIRSR" id="PIRSR602401-1"/>
    </source>
</evidence>
<dbReference type="SUPFAM" id="SSF48264">
    <property type="entry name" value="Cytochrome P450"/>
    <property type="match status" value="1"/>
</dbReference>
<feature type="binding site" description="axial binding residue" evidence="7">
    <location>
        <position position="275"/>
    </location>
    <ligand>
        <name>heme</name>
        <dbReference type="ChEBI" id="CHEBI:30413"/>
    </ligand>
    <ligandPart>
        <name>Fe</name>
        <dbReference type="ChEBI" id="CHEBI:18248"/>
    </ligandPart>
</feature>
<evidence type="ECO:0000256" key="1">
    <source>
        <dbReference type="ARBA" id="ARBA00010617"/>
    </source>
</evidence>
<dbReference type="InterPro" id="IPR050196">
    <property type="entry name" value="Cytochrome_P450_Monoox"/>
</dbReference>
<gene>
    <name evidence="9" type="ORF">BEK98_43355</name>
</gene>
<keyword evidence="5 7" id="KW-0408">Iron</keyword>
<dbReference type="GO" id="GO:0020037">
    <property type="term" value="F:heme binding"/>
    <property type="evidence" value="ECO:0007669"/>
    <property type="project" value="InterPro"/>
</dbReference>
<evidence type="ECO:0000256" key="4">
    <source>
        <dbReference type="ARBA" id="ARBA00023002"/>
    </source>
</evidence>
<comment type="caution">
    <text evidence="9">The sequence shown here is derived from an EMBL/GenBank/DDBJ whole genome shotgun (WGS) entry which is preliminary data.</text>
</comment>
<evidence type="ECO:0000256" key="3">
    <source>
        <dbReference type="ARBA" id="ARBA00022723"/>
    </source>
</evidence>
<organism evidence="9 10">
    <name type="scientific">Streptomyces diastatochromogenes</name>
    <dbReference type="NCBI Taxonomy" id="42236"/>
    <lineage>
        <taxon>Bacteria</taxon>
        <taxon>Bacillati</taxon>
        <taxon>Actinomycetota</taxon>
        <taxon>Actinomycetes</taxon>
        <taxon>Kitasatosporales</taxon>
        <taxon>Streptomycetaceae</taxon>
        <taxon>Streptomyces</taxon>
    </lineage>
</organism>
<dbReference type="Pfam" id="PF00067">
    <property type="entry name" value="p450"/>
    <property type="match status" value="1"/>
</dbReference>
<evidence type="ECO:0000313" key="10">
    <source>
        <dbReference type="Proteomes" id="UP000215483"/>
    </source>
</evidence>
<evidence type="ECO:0000256" key="8">
    <source>
        <dbReference type="RuleBase" id="RU000461"/>
    </source>
</evidence>
<dbReference type="PANTHER" id="PTHR24291">
    <property type="entry name" value="CYTOCHROME P450 FAMILY 4"/>
    <property type="match status" value="1"/>
</dbReference>
<keyword evidence="10" id="KW-1185">Reference proteome</keyword>
<dbReference type="OrthoDB" id="4746309at2"/>
<dbReference type="Gene3D" id="1.10.630.10">
    <property type="entry name" value="Cytochrome P450"/>
    <property type="match status" value="1"/>
</dbReference>
<dbReference type="AlphaFoldDB" id="A0A233RWH5"/>
<evidence type="ECO:0000313" key="9">
    <source>
        <dbReference type="EMBL" id="OXY87751.1"/>
    </source>
</evidence>
<dbReference type="PRINTS" id="PR00463">
    <property type="entry name" value="EP450I"/>
</dbReference>